<accession>A0AA85KHC5</accession>
<dbReference type="WBParaSite" id="TREG1_77990.1">
    <property type="protein sequence ID" value="TREG1_77990.1"/>
    <property type="gene ID" value="TREG1_77990"/>
</dbReference>
<proteinExistence type="predicted"/>
<keyword evidence="1" id="KW-1185">Reference proteome</keyword>
<dbReference type="Proteomes" id="UP000050795">
    <property type="component" value="Unassembled WGS sequence"/>
</dbReference>
<evidence type="ECO:0000313" key="2">
    <source>
        <dbReference type="WBParaSite" id="TREG1_77990.1"/>
    </source>
</evidence>
<evidence type="ECO:0000313" key="1">
    <source>
        <dbReference type="Proteomes" id="UP000050795"/>
    </source>
</evidence>
<protein>
    <submittedName>
        <fullName evidence="2">Uncharacterized protein</fullName>
    </submittedName>
</protein>
<name>A0AA85KHC5_TRIRE</name>
<dbReference type="AlphaFoldDB" id="A0AA85KHC5"/>
<organism evidence="1 2">
    <name type="scientific">Trichobilharzia regenti</name>
    <name type="common">Nasal bird schistosome</name>
    <dbReference type="NCBI Taxonomy" id="157069"/>
    <lineage>
        <taxon>Eukaryota</taxon>
        <taxon>Metazoa</taxon>
        <taxon>Spiralia</taxon>
        <taxon>Lophotrochozoa</taxon>
        <taxon>Platyhelminthes</taxon>
        <taxon>Trematoda</taxon>
        <taxon>Digenea</taxon>
        <taxon>Strigeidida</taxon>
        <taxon>Schistosomatoidea</taxon>
        <taxon>Schistosomatidae</taxon>
        <taxon>Trichobilharzia</taxon>
    </lineage>
</organism>
<reference evidence="2" key="2">
    <citation type="submission" date="2023-11" db="UniProtKB">
        <authorList>
            <consortium name="WormBaseParasite"/>
        </authorList>
    </citation>
    <scope>IDENTIFICATION</scope>
</reference>
<reference evidence="1" key="1">
    <citation type="submission" date="2022-06" db="EMBL/GenBank/DDBJ databases">
        <authorList>
            <person name="Berger JAMES D."/>
            <person name="Berger JAMES D."/>
        </authorList>
    </citation>
    <scope>NUCLEOTIDE SEQUENCE [LARGE SCALE GENOMIC DNA]</scope>
</reference>
<sequence>MDVEEEVHDLDSRLRNLKYLKEKLKVNLENSALRQLVENGLCRSEYMCDFYQGCCDSSKEVFIGILDEQHLGSESSYSKALQSNWNKLMHSLNGNIDSIQHRLKAHYLDYFGLAVQEKDDFGNTIRQGRVIVPNITVERYHSSWELVDGKPVEKDVNNVVVQVELGHGSDRAIALTGAALEMLNCVNPAKVLAANLLDSTTNCQWKLVRCIRQVRSCIRSLRRSFDVGLVLLSIFKDRVLQDLAENDVSWTGLLNTDELPCNWLTKFYRRRMKTIVWRISLNDYLDFMNGVDLEKEPYKLSCGHRRVVSVLQQGKKTPKEYESLVLGLWSAENTRCKITYSYVTSGYSTLVLDLCSDTSVVLEYHVLEVGGNREDGDIVIDIEDCDTECEFNPALINGQWAKEIVTPGLNYKQLKYNRSMLGMICMATEQRRGMKVGLMTGLDDKVIKDDGNAGLSWGVLVQMNLLEYTDYYGNGYVGREYSRAARVIDVLDVRRLVSKAITSMSSYVDQFEINLDNKGERGVELGFPEDAFFDKIRGVIPVAEVLFGPSVSQTVSHSWPVIGDCNYRVKEVMKERLVGINRPGLYISDYGFAVGCSLDDVYNVDDKELYGRRLKSMSSVAQYEGINYRLDEKSIVPREGAFRVVVGPMILINGAIVMKNYAVVFWGDDLKMHRFRKLEVDNIVGARILRDTIKYDTWLESISNTNYVPGKKQILDIDSVEFLRSAFIEAVVDKTSTGK</sequence>